<dbReference type="InterPro" id="IPR001509">
    <property type="entry name" value="Epimerase_deHydtase"/>
</dbReference>
<evidence type="ECO:0000313" key="21">
    <source>
        <dbReference type="Proteomes" id="UP000799750"/>
    </source>
</evidence>
<keyword evidence="21" id="KW-1185">Reference proteome</keyword>
<keyword evidence="8" id="KW-0210">Decarboxylase</keyword>
<evidence type="ECO:0000256" key="18">
    <source>
        <dbReference type="ARBA" id="ARBA00049410"/>
    </source>
</evidence>
<keyword evidence="7" id="KW-0812">Transmembrane</keyword>
<evidence type="ECO:0000256" key="6">
    <source>
        <dbReference type="ARBA" id="ARBA00018816"/>
    </source>
</evidence>
<comment type="catalytic activity">
    <reaction evidence="18">
        <text>UDP-alpha-D-glucuronate + H(+) = UDP-alpha-D-xylose + CO2</text>
        <dbReference type="Rhea" id="RHEA:23916"/>
        <dbReference type="ChEBI" id="CHEBI:15378"/>
        <dbReference type="ChEBI" id="CHEBI:16526"/>
        <dbReference type="ChEBI" id="CHEBI:57632"/>
        <dbReference type="ChEBI" id="CHEBI:58052"/>
        <dbReference type="EC" id="4.1.1.35"/>
    </reaction>
    <physiologicalReaction direction="left-to-right" evidence="18">
        <dbReference type="Rhea" id="RHEA:23917"/>
    </physiologicalReaction>
</comment>
<comment type="subcellular location">
    <subcellularLocation>
        <location evidence="2">Golgi apparatus membrane</location>
        <topology evidence="2">Single-pass type II membrane protein</topology>
    </subcellularLocation>
    <subcellularLocation>
        <location evidence="17">Golgi apparatus</location>
        <location evidence="17">Golgi stack membrane</location>
    </subcellularLocation>
</comment>
<evidence type="ECO:0000256" key="12">
    <source>
        <dbReference type="ARBA" id="ARBA00023034"/>
    </source>
</evidence>
<evidence type="ECO:0000256" key="14">
    <source>
        <dbReference type="ARBA" id="ARBA00023180"/>
    </source>
</evidence>
<reference evidence="20" key="1">
    <citation type="journal article" date="2020" name="Stud. Mycol.">
        <title>101 Dothideomycetes genomes: a test case for predicting lifestyles and emergence of pathogens.</title>
        <authorList>
            <person name="Haridas S."/>
            <person name="Albert R."/>
            <person name="Binder M."/>
            <person name="Bloem J."/>
            <person name="Labutti K."/>
            <person name="Salamov A."/>
            <person name="Andreopoulos B."/>
            <person name="Baker S."/>
            <person name="Barry K."/>
            <person name="Bills G."/>
            <person name="Bluhm B."/>
            <person name="Cannon C."/>
            <person name="Castanera R."/>
            <person name="Culley D."/>
            <person name="Daum C."/>
            <person name="Ezra D."/>
            <person name="Gonzalez J."/>
            <person name="Henrissat B."/>
            <person name="Kuo A."/>
            <person name="Liang C."/>
            <person name="Lipzen A."/>
            <person name="Lutzoni F."/>
            <person name="Magnuson J."/>
            <person name="Mondo S."/>
            <person name="Nolan M."/>
            <person name="Ohm R."/>
            <person name="Pangilinan J."/>
            <person name="Park H.-J."/>
            <person name="Ramirez L."/>
            <person name="Alfaro M."/>
            <person name="Sun H."/>
            <person name="Tritt A."/>
            <person name="Yoshinaga Y."/>
            <person name="Zwiers L.-H."/>
            <person name="Turgeon B."/>
            <person name="Goodwin S."/>
            <person name="Spatafora J."/>
            <person name="Crous P."/>
            <person name="Grigoriev I."/>
        </authorList>
    </citation>
    <scope>NUCLEOTIDE SEQUENCE</scope>
    <source>
        <strain evidence="20">CBS 269.34</strain>
    </source>
</reference>
<keyword evidence="15" id="KW-0456">Lyase</keyword>
<evidence type="ECO:0000256" key="13">
    <source>
        <dbReference type="ARBA" id="ARBA00023136"/>
    </source>
</evidence>
<evidence type="ECO:0000256" key="4">
    <source>
        <dbReference type="ARBA" id="ARBA00007505"/>
    </source>
</evidence>
<dbReference type="OrthoDB" id="331544at2759"/>
<evidence type="ECO:0000313" key="20">
    <source>
        <dbReference type="EMBL" id="KAF2494990.1"/>
    </source>
</evidence>
<evidence type="ECO:0000256" key="5">
    <source>
        <dbReference type="ARBA" id="ARBA00012290"/>
    </source>
</evidence>
<keyword evidence="13" id="KW-0472">Membrane</keyword>
<evidence type="ECO:0000256" key="15">
    <source>
        <dbReference type="ARBA" id="ARBA00023239"/>
    </source>
</evidence>
<comment type="pathway">
    <text evidence="3">Nucleotide-sugar biosynthesis; UDP-alpha-D-xylose biosynthesis; UDP-alpha-D-xylose from UDP-alpha-D-glucuronate: step 1/1.</text>
</comment>
<feature type="domain" description="NAD-dependent epimerase/dehydratase" evidence="19">
    <location>
        <begin position="4"/>
        <end position="237"/>
    </location>
</feature>
<dbReference type="Gene3D" id="3.40.50.720">
    <property type="entry name" value="NAD(P)-binding Rossmann-like Domain"/>
    <property type="match status" value="1"/>
</dbReference>
<dbReference type="PANTHER" id="PTHR43078:SF6">
    <property type="entry name" value="UDP-GLUCURONIC ACID DECARBOXYLASE 1"/>
    <property type="match status" value="1"/>
</dbReference>
<keyword evidence="9" id="KW-0735">Signal-anchor</keyword>
<dbReference type="GO" id="GO:0032580">
    <property type="term" value="C:Golgi cisterna membrane"/>
    <property type="evidence" value="ECO:0007669"/>
    <property type="project" value="UniProtKB-SubCell"/>
</dbReference>
<comment type="cofactor">
    <cofactor evidence="1">
        <name>NAD(+)</name>
        <dbReference type="ChEBI" id="CHEBI:57540"/>
    </cofactor>
</comment>
<dbReference type="InterPro" id="IPR036291">
    <property type="entry name" value="NAD(P)-bd_dom_sf"/>
</dbReference>
<dbReference type="Pfam" id="PF01370">
    <property type="entry name" value="Epimerase"/>
    <property type="match status" value="1"/>
</dbReference>
<name>A0A6A6QSN1_9PEZI</name>
<evidence type="ECO:0000256" key="16">
    <source>
        <dbReference type="ARBA" id="ARBA00031585"/>
    </source>
</evidence>
<sequence length="321" mass="36015">RMKILVTGATGFLGTRLVEFLLNLHHEVIVLDSFWTGPESSLELFKTRTDCKPHKHDVIDPFPDIQVDQIYHLACSASPKRFTEDPLKILRTCFEGTRNALDLAQRLRARILIASTSGKPNMTFPRPQTYWGNVSPYGPRACYDEGKRAAEALAYAYQKQHSTEVRIARIFNTYGPGMRPDDGRVIPNFIVAAFGESHMRVTGDSMKLTRSFQYVTDCVTSLVRLMGSNVRTPVNIGNDEETRIWDLAHIVAGKVARTGRPMVAIEEAEAPPDDPVQIRPDLTFARTKLGVENTVSLDEGLELTVEWFRSHLTDPEGQLAC</sequence>
<keyword evidence="12" id="KW-0333">Golgi apparatus</keyword>
<dbReference type="GO" id="GO:0000139">
    <property type="term" value="C:Golgi membrane"/>
    <property type="evidence" value="ECO:0007669"/>
    <property type="project" value="UniProtKB-SubCell"/>
</dbReference>
<dbReference type="EC" id="4.1.1.35" evidence="5"/>
<feature type="non-terminal residue" evidence="20">
    <location>
        <position position="1"/>
    </location>
</feature>
<evidence type="ECO:0000256" key="1">
    <source>
        <dbReference type="ARBA" id="ARBA00001911"/>
    </source>
</evidence>
<dbReference type="InterPro" id="IPR044516">
    <property type="entry name" value="UXS-like"/>
</dbReference>
<evidence type="ECO:0000256" key="3">
    <source>
        <dbReference type="ARBA" id="ARBA00005100"/>
    </source>
</evidence>
<accession>A0A6A6QSN1</accession>
<proteinExistence type="inferred from homology"/>
<dbReference type="FunFam" id="3.40.50.720:FF:000065">
    <property type="entry name" value="UDP-glucuronic acid decarboxylase 1"/>
    <property type="match status" value="1"/>
</dbReference>
<evidence type="ECO:0000256" key="8">
    <source>
        <dbReference type="ARBA" id="ARBA00022793"/>
    </source>
</evidence>
<evidence type="ECO:0000256" key="9">
    <source>
        <dbReference type="ARBA" id="ARBA00022968"/>
    </source>
</evidence>
<dbReference type="GO" id="GO:0048040">
    <property type="term" value="F:UDP-glucuronate decarboxylase activity"/>
    <property type="evidence" value="ECO:0007669"/>
    <property type="project" value="UniProtKB-EC"/>
</dbReference>
<dbReference type="GO" id="GO:0070403">
    <property type="term" value="F:NAD+ binding"/>
    <property type="evidence" value="ECO:0007669"/>
    <property type="project" value="InterPro"/>
</dbReference>
<organism evidence="20 21">
    <name type="scientific">Lophium mytilinum</name>
    <dbReference type="NCBI Taxonomy" id="390894"/>
    <lineage>
        <taxon>Eukaryota</taxon>
        <taxon>Fungi</taxon>
        <taxon>Dikarya</taxon>
        <taxon>Ascomycota</taxon>
        <taxon>Pezizomycotina</taxon>
        <taxon>Dothideomycetes</taxon>
        <taxon>Pleosporomycetidae</taxon>
        <taxon>Mytilinidiales</taxon>
        <taxon>Mytilinidiaceae</taxon>
        <taxon>Lophium</taxon>
    </lineage>
</organism>
<evidence type="ECO:0000256" key="10">
    <source>
        <dbReference type="ARBA" id="ARBA00022989"/>
    </source>
</evidence>
<evidence type="ECO:0000256" key="11">
    <source>
        <dbReference type="ARBA" id="ARBA00023027"/>
    </source>
</evidence>
<protein>
    <recommendedName>
        <fullName evidence="6">UDP-glucuronic acid decarboxylase 1</fullName>
        <ecNumber evidence="5">4.1.1.35</ecNumber>
    </recommendedName>
    <alternativeName>
        <fullName evidence="16">UDP-glucuronate decarboxylase 1</fullName>
    </alternativeName>
</protein>
<dbReference type="Proteomes" id="UP000799750">
    <property type="component" value="Unassembled WGS sequence"/>
</dbReference>
<evidence type="ECO:0000256" key="17">
    <source>
        <dbReference type="ARBA" id="ARBA00037859"/>
    </source>
</evidence>
<dbReference type="PANTHER" id="PTHR43078">
    <property type="entry name" value="UDP-GLUCURONIC ACID DECARBOXYLASE-RELATED"/>
    <property type="match status" value="1"/>
</dbReference>
<dbReference type="AlphaFoldDB" id="A0A6A6QSN1"/>
<gene>
    <name evidence="20" type="ORF">BU16DRAFT_463325</name>
</gene>
<dbReference type="GO" id="GO:0033320">
    <property type="term" value="P:UDP-D-xylose biosynthetic process"/>
    <property type="evidence" value="ECO:0007669"/>
    <property type="project" value="UniProtKB-UniPathway"/>
</dbReference>
<keyword evidence="10" id="KW-1133">Transmembrane helix</keyword>
<keyword evidence="14" id="KW-0325">Glycoprotein</keyword>
<dbReference type="EMBL" id="MU004190">
    <property type="protein sequence ID" value="KAF2494990.1"/>
    <property type="molecule type" value="Genomic_DNA"/>
</dbReference>
<dbReference type="UniPathway" id="UPA00796">
    <property type="reaction ID" value="UER00771"/>
</dbReference>
<evidence type="ECO:0000256" key="7">
    <source>
        <dbReference type="ARBA" id="ARBA00022692"/>
    </source>
</evidence>
<evidence type="ECO:0000256" key="2">
    <source>
        <dbReference type="ARBA" id="ARBA00004323"/>
    </source>
</evidence>
<dbReference type="GO" id="GO:0042732">
    <property type="term" value="P:D-xylose metabolic process"/>
    <property type="evidence" value="ECO:0007669"/>
    <property type="project" value="InterPro"/>
</dbReference>
<comment type="similarity">
    <text evidence="4">Belongs to the NAD(P)-dependent epimerase/dehydratase family. UDP-glucuronic acid decarboxylase subfamily.</text>
</comment>
<keyword evidence="11" id="KW-0520">NAD</keyword>
<evidence type="ECO:0000259" key="19">
    <source>
        <dbReference type="Pfam" id="PF01370"/>
    </source>
</evidence>
<dbReference type="SUPFAM" id="SSF51735">
    <property type="entry name" value="NAD(P)-binding Rossmann-fold domains"/>
    <property type="match status" value="1"/>
</dbReference>